<dbReference type="RefSeq" id="XP_062629656.1">
    <property type="nucleotide sequence ID" value="XM_062773672.1"/>
</dbReference>
<dbReference type="Gene3D" id="1.20.1080.10">
    <property type="entry name" value="Glycerol uptake facilitator protein"/>
    <property type="match status" value="1"/>
</dbReference>
<dbReference type="GO" id="GO:0015254">
    <property type="term" value="F:glycerol channel activity"/>
    <property type="evidence" value="ECO:0007669"/>
    <property type="project" value="TreeGrafter"/>
</dbReference>
<name>A0AAF0YBE9_9TREE</name>
<gene>
    <name evidence="11" type="primary">SPAC977.17</name>
    <name evidence="11" type="ORF">LOC62_05G007150</name>
</gene>
<dbReference type="GeneID" id="87810324"/>
<feature type="transmembrane region" description="Helical" evidence="10">
    <location>
        <begin position="201"/>
        <end position="221"/>
    </location>
</feature>
<reference evidence="11" key="1">
    <citation type="submission" date="2023-10" db="EMBL/GenBank/DDBJ databases">
        <authorList>
            <person name="Noh H."/>
        </authorList>
    </citation>
    <scope>NUCLEOTIDE SEQUENCE</scope>
    <source>
        <strain evidence="11">DUCC4014</strain>
    </source>
</reference>
<evidence type="ECO:0000256" key="10">
    <source>
        <dbReference type="SAM" id="Phobius"/>
    </source>
</evidence>
<dbReference type="GO" id="GO:0015250">
    <property type="term" value="F:water channel activity"/>
    <property type="evidence" value="ECO:0007669"/>
    <property type="project" value="TreeGrafter"/>
</dbReference>
<comment type="similarity">
    <text evidence="2 8">Belongs to the MIP/aquaporin (TC 1.A.8) family.</text>
</comment>
<evidence type="ECO:0000256" key="8">
    <source>
        <dbReference type="RuleBase" id="RU000477"/>
    </source>
</evidence>
<dbReference type="InterPro" id="IPR023271">
    <property type="entry name" value="Aquaporin-like"/>
</dbReference>
<keyword evidence="4 8" id="KW-0812">Transmembrane</keyword>
<keyword evidence="5" id="KW-0677">Repeat</keyword>
<evidence type="ECO:0000256" key="3">
    <source>
        <dbReference type="ARBA" id="ARBA00022448"/>
    </source>
</evidence>
<dbReference type="InterPro" id="IPR050363">
    <property type="entry name" value="MIP/Aquaporin"/>
</dbReference>
<dbReference type="InterPro" id="IPR000425">
    <property type="entry name" value="MIP"/>
</dbReference>
<evidence type="ECO:0000256" key="5">
    <source>
        <dbReference type="ARBA" id="ARBA00022737"/>
    </source>
</evidence>
<dbReference type="PANTHER" id="PTHR43829">
    <property type="entry name" value="AQUAPORIN OR AQUAGLYCEROPORIN RELATED"/>
    <property type="match status" value="1"/>
</dbReference>
<evidence type="ECO:0000256" key="7">
    <source>
        <dbReference type="ARBA" id="ARBA00023136"/>
    </source>
</evidence>
<feature type="transmembrane region" description="Helical" evidence="10">
    <location>
        <begin position="53"/>
        <end position="81"/>
    </location>
</feature>
<keyword evidence="6 10" id="KW-1133">Transmembrane helix</keyword>
<accession>A0AAF0YBE9</accession>
<feature type="region of interest" description="Disordered" evidence="9">
    <location>
        <begin position="353"/>
        <end position="373"/>
    </location>
</feature>
<evidence type="ECO:0000256" key="9">
    <source>
        <dbReference type="SAM" id="MobiDB-lite"/>
    </source>
</evidence>
<dbReference type="GO" id="GO:0005886">
    <property type="term" value="C:plasma membrane"/>
    <property type="evidence" value="ECO:0007669"/>
    <property type="project" value="TreeGrafter"/>
</dbReference>
<organism evidence="11 12">
    <name type="scientific">Vanrija pseudolonga</name>
    <dbReference type="NCBI Taxonomy" id="143232"/>
    <lineage>
        <taxon>Eukaryota</taxon>
        <taxon>Fungi</taxon>
        <taxon>Dikarya</taxon>
        <taxon>Basidiomycota</taxon>
        <taxon>Agaricomycotina</taxon>
        <taxon>Tremellomycetes</taxon>
        <taxon>Trichosporonales</taxon>
        <taxon>Trichosporonaceae</taxon>
        <taxon>Vanrija</taxon>
    </lineage>
</organism>
<evidence type="ECO:0000313" key="12">
    <source>
        <dbReference type="Proteomes" id="UP000827549"/>
    </source>
</evidence>
<dbReference type="EMBL" id="CP086718">
    <property type="protein sequence ID" value="WOO83630.1"/>
    <property type="molecule type" value="Genomic_DNA"/>
</dbReference>
<evidence type="ECO:0000256" key="2">
    <source>
        <dbReference type="ARBA" id="ARBA00006175"/>
    </source>
</evidence>
<dbReference type="SUPFAM" id="SSF81338">
    <property type="entry name" value="Aquaporin-like"/>
    <property type="match status" value="1"/>
</dbReference>
<evidence type="ECO:0000256" key="4">
    <source>
        <dbReference type="ARBA" id="ARBA00022692"/>
    </source>
</evidence>
<keyword evidence="12" id="KW-1185">Reference proteome</keyword>
<evidence type="ECO:0000313" key="11">
    <source>
        <dbReference type="EMBL" id="WOO83630.1"/>
    </source>
</evidence>
<protein>
    <submittedName>
        <fullName evidence="11">Purtative membrane protein</fullName>
    </submittedName>
</protein>
<evidence type="ECO:0000256" key="6">
    <source>
        <dbReference type="ARBA" id="ARBA00022989"/>
    </source>
</evidence>
<dbReference type="PANTHER" id="PTHR43829:SF14">
    <property type="entry name" value="AQUAPORIN 3"/>
    <property type="match status" value="1"/>
</dbReference>
<dbReference type="Pfam" id="PF00230">
    <property type="entry name" value="MIP"/>
    <property type="match status" value="1"/>
</dbReference>
<feature type="transmembrane region" description="Helical" evidence="10">
    <location>
        <begin position="139"/>
        <end position="159"/>
    </location>
</feature>
<dbReference type="AlphaFoldDB" id="A0AAF0YBE9"/>
<evidence type="ECO:0000256" key="1">
    <source>
        <dbReference type="ARBA" id="ARBA00004141"/>
    </source>
</evidence>
<sequence>MDMPHERPHRQPGDLEIGVADVFMEREGPAIHVVEHPPPPEWYLRYERARPRLLVEMVAEAFGTFLYCWGGMGAACTFFIATAEGQTTVGSMLSVAFAYCAAILLALICCASTSGGHFHPAFTIAFSIFKGFPLRKVPWYIFAQLLGAFIGSLCVIGQYHESLTLISNELEAAGKLKQIFTPAGPASAIEATIMPGRNLGWVFFNEFMMNFVMGAVVFGILDPTNIFIAPTNGPVVIAIAFFLVIISFSMNGAAINTARDLGSRMAAAVYWGHPSLVFPAKYTAISILTNILGVLVGAGFQILFLSDTKRAITTGAKQMLAGTSHGQLAIDESVPGITRVVSTAPMGRQISVTPSSMEKQPNGGSFTRTEEAV</sequence>
<feature type="transmembrane region" description="Helical" evidence="10">
    <location>
        <begin position="233"/>
        <end position="255"/>
    </location>
</feature>
<dbReference type="Proteomes" id="UP000827549">
    <property type="component" value="Chromosome 5"/>
</dbReference>
<keyword evidence="3 8" id="KW-0813">Transport</keyword>
<feature type="compositionally biased region" description="Polar residues" evidence="9">
    <location>
        <begin position="353"/>
        <end position="367"/>
    </location>
</feature>
<feature type="transmembrane region" description="Helical" evidence="10">
    <location>
        <begin position="93"/>
        <end position="118"/>
    </location>
</feature>
<proteinExistence type="inferred from homology"/>
<dbReference type="PRINTS" id="PR00783">
    <property type="entry name" value="MINTRINSICP"/>
</dbReference>
<feature type="transmembrane region" description="Helical" evidence="10">
    <location>
        <begin position="282"/>
        <end position="305"/>
    </location>
</feature>
<comment type="subcellular location">
    <subcellularLocation>
        <location evidence="1">Membrane</location>
        <topology evidence="1">Multi-pass membrane protein</topology>
    </subcellularLocation>
</comment>
<keyword evidence="7 10" id="KW-0472">Membrane</keyword>